<dbReference type="RefSeq" id="XP_009026244.1">
    <property type="nucleotide sequence ID" value="XM_009027996.1"/>
</dbReference>
<dbReference type="GeneID" id="20207145"/>
<dbReference type="EMBL" id="KB097510">
    <property type="protein sequence ID" value="ESN95682.1"/>
    <property type="molecule type" value="Genomic_DNA"/>
</dbReference>
<evidence type="ECO:0000313" key="3">
    <source>
        <dbReference type="EnsemblMetazoa" id="HelroP179153"/>
    </source>
</evidence>
<reference evidence="2 4" key="2">
    <citation type="journal article" date="2013" name="Nature">
        <title>Insights into bilaterian evolution from three spiralian genomes.</title>
        <authorList>
            <person name="Simakov O."/>
            <person name="Marletaz F."/>
            <person name="Cho S.J."/>
            <person name="Edsinger-Gonzales E."/>
            <person name="Havlak P."/>
            <person name="Hellsten U."/>
            <person name="Kuo D.H."/>
            <person name="Larsson T."/>
            <person name="Lv J."/>
            <person name="Arendt D."/>
            <person name="Savage R."/>
            <person name="Osoegawa K."/>
            <person name="de Jong P."/>
            <person name="Grimwood J."/>
            <person name="Chapman J.A."/>
            <person name="Shapiro H."/>
            <person name="Aerts A."/>
            <person name="Otillar R.P."/>
            <person name="Terry A.Y."/>
            <person name="Boore J.L."/>
            <person name="Grigoriev I.V."/>
            <person name="Lindberg D.R."/>
            <person name="Seaver E.C."/>
            <person name="Weisblat D.A."/>
            <person name="Putnam N.H."/>
            <person name="Rokhsar D.S."/>
        </authorList>
    </citation>
    <scope>NUCLEOTIDE SEQUENCE</scope>
</reference>
<dbReference type="HOGENOM" id="CLU_1497863_0_0_1"/>
<dbReference type="AlphaFoldDB" id="T1FE96"/>
<dbReference type="EnsemblMetazoa" id="HelroT179153">
    <property type="protein sequence ID" value="HelroP179153"/>
    <property type="gene ID" value="HelroG179153"/>
</dbReference>
<evidence type="ECO:0000256" key="1">
    <source>
        <dbReference type="SAM" id="MobiDB-lite"/>
    </source>
</evidence>
<dbReference type="KEGG" id="hro:HELRODRAFT_179153"/>
<keyword evidence="4" id="KW-1185">Reference proteome</keyword>
<feature type="compositionally biased region" description="Basic residues" evidence="1">
    <location>
        <begin position="1"/>
        <end position="14"/>
    </location>
</feature>
<organism evidence="3 4">
    <name type="scientific">Helobdella robusta</name>
    <name type="common">Californian leech</name>
    <dbReference type="NCBI Taxonomy" id="6412"/>
    <lineage>
        <taxon>Eukaryota</taxon>
        <taxon>Metazoa</taxon>
        <taxon>Spiralia</taxon>
        <taxon>Lophotrochozoa</taxon>
        <taxon>Annelida</taxon>
        <taxon>Clitellata</taxon>
        <taxon>Hirudinea</taxon>
        <taxon>Rhynchobdellida</taxon>
        <taxon>Glossiphoniidae</taxon>
        <taxon>Helobdella</taxon>
    </lineage>
</organism>
<dbReference type="EMBL" id="AMQM01006749">
    <property type="status" value="NOT_ANNOTATED_CDS"/>
    <property type="molecule type" value="Genomic_DNA"/>
</dbReference>
<feature type="region of interest" description="Disordered" evidence="1">
    <location>
        <begin position="1"/>
        <end position="61"/>
    </location>
</feature>
<name>T1FE96_HELRO</name>
<reference evidence="4" key="1">
    <citation type="submission" date="2012-12" db="EMBL/GenBank/DDBJ databases">
        <authorList>
            <person name="Hellsten U."/>
            <person name="Grimwood J."/>
            <person name="Chapman J.A."/>
            <person name="Shapiro H."/>
            <person name="Aerts A."/>
            <person name="Otillar R.P."/>
            <person name="Terry A.Y."/>
            <person name="Boore J.L."/>
            <person name="Simakov O."/>
            <person name="Marletaz F."/>
            <person name="Cho S.-J."/>
            <person name="Edsinger-Gonzales E."/>
            <person name="Havlak P."/>
            <person name="Kuo D.-H."/>
            <person name="Larsson T."/>
            <person name="Lv J."/>
            <person name="Arendt D."/>
            <person name="Savage R."/>
            <person name="Osoegawa K."/>
            <person name="de Jong P."/>
            <person name="Lindberg D.R."/>
            <person name="Seaver E.C."/>
            <person name="Weisblat D.A."/>
            <person name="Putnam N.H."/>
            <person name="Grigoriev I.V."/>
            <person name="Rokhsar D.S."/>
        </authorList>
    </citation>
    <scope>NUCLEOTIDE SEQUENCE</scope>
</reference>
<gene>
    <name evidence="3" type="primary">20207145</name>
    <name evidence="2" type="ORF">HELRODRAFT_179153</name>
</gene>
<dbReference type="CTD" id="20207145"/>
<accession>T1FE96</accession>
<reference evidence="3" key="3">
    <citation type="submission" date="2015-06" db="UniProtKB">
        <authorList>
            <consortium name="EnsemblMetazoa"/>
        </authorList>
    </citation>
    <scope>IDENTIFICATION</scope>
</reference>
<dbReference type="Proteomes" id="UP000015101">
    <property type="component" value="Unassembled WGS sequence"/>
</dbReference>
<sequence length="180" mass="20681">MRGRKKKKRKKWKEGRKEDEGRIKGRRRTRGRLADGEEQETVENVKEKDKKKRRRRRRMLETENCWHGANVKKQKFSGSRKKVDLSGAGTISPLAAAPDPEPKMSTRLRNASVSSDLPSFDYSNVFDKLTAVFKCEPLYDHIPKIWRENAFPIAGLTPYYSVSNRVTSLQPSDLTDCLGA</sequence>
<protein>
    <submittedName>
        <fullName evidence="2 3">Uncharacterized protein</fullName>
    </submittedName>
</protein>
<dbReference type="InParanoid" id="T1FE96"/>
<evidence type="ECO:0000313" key="2">
    <source>
        <dbReference type="EMBL" id="ESN95682.1"/>
    </source>
</evidence>
<feature type="compositionally biased region" description="Basic residues" evidence="1">
    <location>
        <begin position="49"/>
        <end position="58"/>
    </location>
</feature>
<proteinExistence type="predicted"/>
<evidence type="ECO:0000313" key="4">
    <source>
        <dbReference type="Proteomes" id="UP000015101"/>
    </source>
</evidence>